<keyword evidence="7" id="KW-1185">Reference proteome</keyword>
<organism evidence="6 7">
    <name type="scientific">Streptomyces candidus</name>
    <dbReference type="NCBI Taxonomy" id="67283"/>
    <lineage>
        <taxon>Bacteria</taxon>
        <taxon>Bacillati</taxon>
        <taxon>Actinomycetota</taxon>
        <taxon>Actinomycetes</taxon>
        <taxon>Kitasatosporales</taxon>
        <taxon>Streptomycetaceae</taxon>
        <taxon>Streptomyces</taxon>
    </lineage>
</organism>
<feature type="domain" description="HTH tetR-type" evidence="5">
    <location>
        <begin position="25"/>
        <end position="85"/>
    </location>
</feature>
<keyword evidence="3" id="KW-0804">Transcription</keyword>
<dbReference type="PROSITE" id="PS50977">
    <property type="entry name" value="HTH_TETR_2"/>
    <property type="match status" value="1"/>
</dbReference>
<feature type="DNA-binding region" description="H-T-H motif" evidence="4">
    <location>
        <begin position="48"/>
        <end position="67"/>
    </location>
</feature>
<protein>
    <submittedName>
        <fullName evidence="6">AcrR family transcriptional regulator</fullName>
    </submittedName>
</protein>
<dbReference type="PANTHER" id="PTHR30055:SF151">
    <property type="entry name" value="TRANSCRIPTIONAL REGULATORY PROTEIN"/>
    <property type="match status" value="1"/>
</dbReference>
<dbReference type="SUPFAM" id="SSF46689">
    <property type="entry name" value="Homeodomain-like"/>
    <property type="match status" value="1"/>
</dbReference>
<sequence length="248" mass="26031">MDEVTQQPVSVWMRPERGARGPAAGHSRTELAAAAVALADREGLAAVSMRRIARELGVGQSSLYRYLAGRDDLLDLMTDRVTGETDLSVPLSGDPAEDLLGLADRTRAVLLRHRWLADVPPEPLRLGPCGLAYLEYALRALAPAGLPGPVQLEVVAVMNALVAQFARTEQQDPVPDAGRRAAQAAYLSSAAAGGEHPHLAAALAGQIGQAGQADAAQATTEAAGVGAAVFRRTMRRVLDALVLPRGAR</sequence>
<dbReference type="InterPro" id="IPR001647">
    <property type="entry name" value="HTH_TetR"/>
</dbReference>
<evidence type="ECO:0000259" key="5">
    <source>
        <dbReference type="PROSITE" id="PS50977"/>
    </source>
</evidence>
<gene>
    <name evidence="6" type="ORF">HNQ79_002838</name>
</gene>
<proteinExistence type="predicted"/>
<dbReference type="Proteomes" id="UP000540423">
    <property type="component" value="Unassembled WGS sequence"/>
</dbReference>
<dbReference type="Gene3D" id="1.10.10.60">
    <property type="entry name" value="Homeodomain-like"/>
    <property type="match status" value="1"/>
</dbReference>
<keyword evidence="1" id="KW-0805">Transcription regulation</keyword>
<dbReference type="InterPro" id="IPR004111">
    <property type="entry name" value="Repressor_TetR_C"/>
</dbReference>
<dbReference type="InterPro" id="IPR036271">
    <property type="entry name" value="Tet_transcr_reg_TetR-rel_C_sf"/>
</dbReference>
<dbReference type="EMBL" id="JACHEM010000006">
    <property type="protein sequence ID" value="MBB6436374.1"/>
    <property type="molecule type" value="Genomic_DNA"/>
</dbReference>
<evidence type="ECO:0000313" key="7">
    <source>
        <dbReference type="Proteomes" id="UP000540423"/>
    </source>
</evidence>
<evidence type="ECO:0000256" key="3">
    <source>
        <dbReference type="ARBA" id="ARBA00023163"/>
    </source>
</evidence>
<name>A0A7X0HEY0_9ACTN</name>
<dbReference type="InterPro" id="IPR009057">
    <property type="entry name" value="Homeodomain-like_sf"/>
</dbReference>
<keyword evidence="2 4" id="KW-0238">DNA-binding</keyword>
<evidence type="ECO:0000256" key="4">
    <source>
        <dbReference type="PROSITE-ProRule" id="PRU00335"/>
    </source>
</evidence>
<dbReference type="Pfam" id="PF02909">
    <property type="entry name" value="TetR_C_1"/>
    <property type="match status" value="1"/>
</dbReference>
<dbReference type="SUPFAM" id="SSF48498">
    <property type="entry name" value="Tetracyclin repressor-like, C-terminal domain"/>
    <property type="match status" value="1"/>
</dbReference>
<dbReference type="Pfam" id="PF00440">
    <property type="entry name" value="TetR_N"/>
    <property type="match status" value="1"/>
</dbReference>
<dbReference type="GO" id="GO:0003700">
    <property type="term" value="F:DNA-binding transcription factor activity"/>
    <property type="evidence" value="ECO:0007669"/>
    <property type="project" value="TreeGrafter"/>
</dbReference>
<evidence type="ECO:0000256" key="2">
    <source>
        <dbReference type="ARBA" id="ARBA00023125"/>
    </source>
</evidence>
<evidence type="ECO:0000256" key="1">
    <source>
        <dbReference type="ARBA" id="ARBA00023015"/>
    </source>
</evidence>
<evidence type="ECO:0000313" key="6">
    <source>
        <dbReference type="EMBL" id="MBB6436374.1"/>
    </source>
</evidence>
<dbReference type="PANTHER" id="PTHR30055">
    <property type="entry name" value="HTH-TYPE TRANSCRIPTIONAL REGULATOR RUTR"/>
    <property type="match status" value="1"/>
</dbReference>
<comment type="caution">
    <text evidence="6">The sequence shown here is derived from an EMBL/GenBank/DDBJ whole genome shotgun (WGS) entry which is preliminary data.</text>
</comment>
<dbReference type="GO" id="GO:0000976">
    <property type="term" value="F:transcription cis-regulatory region binding"/>
    <property type="evidence" value="ECO:0007669"/>
    <property type="project" value="TreeGrafter"/>
</dbReference>
<reference evidence="6 7" key="1">
    <citation type="submission" date="2020-08" db="EMBL/GenBank/DDBJ databases">
        <title>Genomic Encyclopedia of Type Strains, Phase IV (KMG-IV): sequencing the most valuable type-strain genomes for metagenomic binning, comparative biology and taxonomic classification.</title>
        <authorList>
            <person name="Goeker M."/>
        </authorList>
    </citation>
    <scope>NUCLEOTIDE SEQUENCE [LARGE SCALE GENOMIC DNA]</scope>
    <source>
        <strain evidence="6 7">DSM 40141</strain>
    </source>
</reference>
<dbReference type="GO" id="GO:0045892">
    <property type="term" value="P:negative regulation of DNA-templated transcription"/>
    <property type="evidence" value="ECO:0007669"/>
    <property type="project" value="InterPro"/>
</dbReference>
<dbReference type="AlphaFoldDB" id="A0A7X0HEY0"/>
<accession>A0A7X0HEY0</accession>
<dbReference type="Gene3D" id="1.10.357.10">
    <property type="entry name" value="Tetracycline Repressor, domain 2"/>
    <property type="match status" value="1"/>
</dbReference>
<dbReference type="InterPro" id="IPR050109">
    <property type="entry name" value="HTH-type_TetR-like_transc_reg"/>
</dbReference>